<feature type="domain" description="NmrA-like" evidence="5">
    <location>
        <begin position="4"/>
        <end position="149"/>
    </location>
</feature>
<proteinExistence type="inferred from homology"/>
<comment type="similarity">
    <text evidence="1">Belongs to the NmrA-type oxidoreductase family. Isoflavone reductase subfamily.</text>
</comment>
<evidence type="ECO:0000313" key="6">
    <source>
        <dbReference type="EMBL" id="KAJ3563936.1"/>
    </source>
</evidence>
<dbReference type="PANTHER" id="PTHR47706">
    <property type="entry name" value="NMRA-LIKE FAMILY PROTEIN"/>
    <property type="match status" value="1"/>
</dbReference>
<gene>
    <name evidence="6" type="ORF">NP233_g8625</name>
</gene>
<organism evidence="6 7">
    <name type="scientific">Leucocoprinus birnbaumii</name>
    <dbReference type="NCBI Taxonomy" id="56174"/>
    <lineage>
        <taxon>Eukaryota</taxon>
        <taxon>Fungi</taxon>
        <taxon>Dikarya</taxon>
        <taxon>Basidiomycota</taxon>
        <taxon>Agaricomycotina</taxon>
        <taxon>Agaricomycetes</taxon>
        <taxon>Agaricomycetidae</taxon>
        <taxon>Agaricales</taxon>
        <taxon>Agaricineae</taxon>
        <taxon>Agaricaceae</taxon>
        <taxon>Leucocoprinus</taxon>
    </lineage>
</organism>
<keyword evidence="7" id="KW-1185">Reference proteome</keyword>
<keyword evidence="4" id="KW-0732">Signal</keyword>
<accession>A0AAD5YRP2</accession>
<evidence type="ECO:0000256" key="3">
    <source>
        <dbReference type="ARBA" id="ARBA00023002"/>
    </source>
</evidence>
<evidence type="ECO:0000256" key="2">
    <source>
        <dbReference type="ARBA" id="ARBA00022857"/>
    </source>
</evidence>
<reference evidence="6" key="1">
    <citation type="submission" date="2022-07" db="EMBL/GenBank/DDBJ databases">
        <title>Genome Sequence of Leucocoprinus birnbaumii.</title>
        <authorList>
            <person name="Buettner E."/>
        </authorList>
    </citation>
    <scope>NUCLEOTIDE SEQUENCE</scope>
    <source>
        <strain evidence="6">VT141</strain>
    </source>
</reference>
<dbReference type="Pfam" id="PF05368">
    <property type="entry name" value="NmrA"/>
    <property type="match status" value="1"/>
</dbReference>
<sequence>MPLRVVVAGLTNGLGLAIASALLDTPDTEVIILTRRSPSSTPSIDNLISRGAVIRVVDYTSVPELTAALEGVHTVISTVFVWYDAQPGLNLIEAAKRAHVQRFAPSDFAFSSAGNASIDLYNPKRQFRAILEESGLEYTFFKNGLFMDYLAYGSPKGYKGPLKLIHPLVVDVAAGKARIPGTGRGDGDVYEDGGCGEIVRDVESVTGRKIEVEYLSRERLGEMIEEARNGEPFELFINQLMGVFADGLARVEPRLNGLLKDVEVMSSVREFVVEYWSEDES</sequence>
<name>A0AAD5YRP2_9AGAR</name>
<dbReference type="AlphaFoldDB" id="A0AAD5YRP2"/>
<evidence type="ECO:0000259" key="5">
    <source>
        <dbReference type="Pfam" id="PF05368"/>
    </source>
</evidence>
<dbReference type="InterPro" id="IPR036291">
    <property type="entry name" value="NAD(P)-bd_dom_sf"/>
</dbReference>
<evidence type="ECO:0000256" key="1">
    <source>
        <dbReference type="ARBA" id="ARBA00005725"/>
    </source>
</evidence>
<dbReference type="PANTHER" id="PTHR47706:SF4">
    <property type="entry name" value="NMRA-LIKE DOMAIN-CONTAINING PROTEIN"/>
    <property type="match status" value="1"/>
</dbReference>
<dbReference type="InterPro" id="IPR051609">
    <property type="entry name" value="NmrA/Isoflavone_reductase-like"/>
</dbReference>
<feature type="chain" id="PRO_5042098603" description="NmrA-like domain-containing protein" evidence="4">
    <location>
        <begin position="22"/>
        <end position="281"/>
    </location>
</feature>
<dbReference type="GO" id="GO:0016491">
    <property type="term" value="F:oxidoreductase activity"/>
    <property type="evidence" value="ECO:0007669"/>
    <property type="project" value="UniProtKB-KW"/>
</dbReference>
<comment type="caution">
    <text evidence="6">The sequence shown here is derived from an EMBL/GenBank/DDBJ whole genome shotgun (WGS) entry which is preliminary data.</text>
</comment>
<dbReference type="EMBL" id="JANIEX010000709">
    <property type="protein sequence ID" value="KAJ3563936.1"/>
    <property type="molecule type" value="Genomic_DNA"/>
</dbReference>
<dbReference type="Gene3D" id="3.40.50.720">
    <property type="entry name" value="NAD(P)-binding Rossmann-like Domain"/>
    <property type="match status" value="1"/>
</dbReference>
<feature type="signal peptide" evidence="4">
    <location>
        <begin position="1"/>
        <end position="21"/>
    </location>
</feature>
<dbReference type="SUPFAM" id="SSF51735">
    <property type="entry name" value="NAD(P)-binding Rossmann-fold domains"/>
    <property type="match status" value="1"/>
</dbReference>
<protein>
    <recommendedName>
        <fullName evidence="5">NmrA-like domain-containing protein</fullName>
    </recommendedName>
</protein>
<dbReference type="InterPro" id="IPR008030">
    <property type="entry name" value="NmrA-like"/>
</dbReference>
<evidence type="ECO:0000256" key="4">
    <source>
        <dbReference type="SAM" id="SignalP"/>
    </source>
</evidence>
<keyword evidence="2" id="KW-0521">NADP</keyword>
<evidence type="ECO:0000313" key="7">
    <source>
        <dbReference type="Proteomes" id="UP001213000"/>
    </source>
</evidence>
<keyword evidence="3" id="KW-0560">Oxidoreductase</keyword>
<dbReference type="Proteomes" id="UP001213000">
    <property type="component" value="Unassembled WGS sequence"/>
</dbReference>